<evidence type="ECO:0000313" key="2">
    <source>
        <dbReference type="Proteomes" id="UP000602395"/>
    </source>
</evidence>
<organism evidence="1 2">
    <name type="scientific">Gordonia hankookensis</name>
    <dbReference type="NCBI Taxonomy" id="589403"/>
    <lineage>
        <taxon>Bacteria</taxon>
        <taxon>Bacillati</taxon>
        <taxon>Actinomycetota</taxon>
        <taxon>Actinomycetes</taxon>
        <taxon>Mycobacteriales</taxon>
        <taxon>Gordoniaceae</taxon>
        <taxon>Gordonia</taxon>
    </lineage>
</organism>
<comment type="caution">
    <text evidence="1">The sequence shown here is derived from an EMBL/GenBank/DDBJ whole genome shotgun (WGS) entry which is preliminary data.</text>
</comment>
<accession>A0ABR7W5X9</accession>
<protein>
    <submittedName>
        <fullName evidence="1">Uncharacterized protein</fullName>
    </submittedName>
</protein>
<evidence type="ECO:0000313" key="1">
    <source>
        <dbReference type="EMBL" id="MBD1318232.1"/>
    </source>
</evidence>
<reference evidence="1 2" key="1">
    <citation type="submission" date="2020-09" db="EMBL/GenBank/DDBJ databases">
        <title>Novel species in genus Gordonia.</title>
        <authorList>
            <person name="Zhang G."/>
        </authorList>
    </citation>
    <scope>NUCLEOTIDE SEQUENCE [LARGE SCALE GENOMIC DNA]</scope>
    <source>
        <strain evidence="1 2">ON-33</strain>
    </source>
</reference>
<sequence>MTGAASGTQGLLTRVARLVGELGDVGDEDADSVIVQVGTTRASLRVLTLADGLDVLTVTQLVAVNLPNTSALRDDVEAADAHLSFGALRRSDPEGVTTDVLQYYTFPAGTLDDVPLLTVLHIVLSAGADTARRLSGA</sequence>
<keyword evidence="2" id="KW-1185">Reference proteome</keyword>
<dbReference type="RefSeq" id="WP_190265495.1">
    <property type="nucleotide sequence ID" value="NZ_BAABAD010000003.1"/>
</dbReference>
<gene>
    <name evidence="1" type="ORF">IDF66_01435</name>
</gene>
<dbReference type="Proteomes" id="UP000602395">
    <property type="component" value="Unassembled WGS sequence"/>
</dbReference>
<name>A0ABR7W5X9_9ACTN</name>
<dbReference type="EMBL" id="JACWMS010000001">
    <property type="protein sequence ID" value="MBD1318232.1"/>
    <property type="molecule type" value="Genomic_DNA"/>
</dbReference>
<proteinExistence type="predicted"/>